<evidence type="ECO:0008006" key="2">
    <source>
        <dbReference type="Google" id="ProtNLM"/>
    </source>
</evidence>
<accession>A0A7C5ERJ6</accession>
<dbReference type="PANTHER" id="PTHR37954:SF3">
    <property type="entry name" value="DUF169 DOMAIN-CONTAINING PROTEIN"/>
    <property type="match status" value="1"/>
</dbReference>
<proteinExistence type="predicted"/>
<dbReference type="Pfam" id="PF02596">
    <property type="entry name" value="DUF169"/>
    <property type="match status" value="1"/>
</dbReference>
<dbReference type="InterPro" id="IPR003748">
    <property type="entry name" value="DUF169"/>
</dbReference>
<name>A0A7C5ERJ6_9BACT</name>
<gene>
    <name evidence="1" type="ORF">ENW48_07790</name>
</gene>
<reference evidence="1" key="1">
    <citation type="journal article" date="2020" name="mSystems">
        <title>Genome- and Community-Level Interaction Insights into Carbon Utilization and Element Cycling Functions of Hydrothermarchaeota in Hydrothermal Sediment.</title>
        <authorList>
            <person name="Zhou Z."/>
            <person name="Liu Y."/>
            <person name="Xu W."/>
            <person name="Pan J."/>
            <person name="Luo Z.H."/>
            <person name="Li M."/>
        </authorList>
    </citation>
    <scope>NUCLEOTIDE SEQUENCE [LARGE SCALE GENOMIC DNA]</scope>
    <source>
        <strain evidence="1">SpSt-853</strain>
    </source>
</reference>
<dbReference type="PANTHER" id="PTHR37954">
    <property type="entry name" value="BLL4979 PROTEIN"/>
    <property type="match status" value="1"/>
</dbReference>
<organism evidence="1">
    <name type="scientific">Desulfobacca acetoxidans</name>
    <dbReference type="NCBI Taxonomy" id="60893"/>
    <lineage>
        <taxon>Bacteria</taxon>
        <taxon>Pseudomonadati</taxon>
        <taxon>Thermodesulfobacteriota</taxon>
        <taxon>Desulfobaccia</taxon>
        <taxon>Desulfobaccales</taxon>
        <taxon>Desulfobaccaceae</taxon>
        <taxon>Desulfobacca</taxon>
    </lineage>
</organism>
<sequence length="260" mass="28475">MNYPDAARELKVALRLRTEPLGVGFLPPGEALPEKTRRPSQVFGKRVTICQGVTMARVYGWAVGLTPEDLICVPGMLAFGLAPEPEPTGALTGLLCEVGFHPKEETARREVEGLFRFAPGEMGGIYLAPLERLAREPDVVLVYGNPAQLMRLIQGAVFGTGERALGDFGGKIECTSYLIAPLKTGQVRVALPGAGDRIFSMTQDDELVVSFPARVLEDVLSGIKEAGKKIGARYPITYYQNFQPEFPPPYRERAKRWGIL</sequence>
<protein>
    <recommendedName>
        <fullName evidence="2">DUF169 domain-containing protein</fullName>
    </recommendedName>
</protein>
<dbReference type="EMBL" id="DTKJ01000055">
    <property type="protein sequence ID" value="HGZ12103.1"/>
    <property type="molecule type" value="Genomic_DNA"/>
</dbReference>
<comment type="caution">
    <text evidence="1">The sequence shown here is derived from an EMBL/GenBank/DDBJ whole genome shotgun (WGS) entry which is preliminary data.</text>
</comment>
<evidence type="ECO:0000313" key="1">
    <source>
        <dbReference type="EMBL" id="HGZ12103.1"/>
    </source>
</evidence>
<dbReference type="AlphaFoldDB" id="A0A7C5ERJ6"/>